<evidence type="ECO:0000259" key="2">
    <source>
        <dbReference type="SMART" id="SM00014"/>
    </source>
</evidence>
<dbReference type="Gene3D" id="1.20.144.10">
    <property type="entry name" value="Phosphatidic acid phosphatase type 2/haloperoxidase"/>
    <property type="match status" value="2"/>
</dbReference>
<reference evidence="3 4" key="1">
    <citation type="submission" date="2021-03" db="EMBL/GenBank/DDBJ databases">
        <title>Antimicrobial resistance genes in bacteria isolated from Japanese honey, and their potential for conferring macrolide and lincosamide resistance in the American foulbrood pathogen Paenibacillus larvae.</title>
        <authorList>
            <person name="Okamoto M."/>
            <person name="Kumagai M."/>
            <person name="Kanamori H."/>
            <person name="Takamatsu D."/>
        </authorList>
    </citation>
    <scope>NUCLEOTIDE SEQUENCE [LARGE SCALE GENOMIC DNA]</scope>
    <source>
        <strain evidence="3 4">J42TS3</strain>
    </source>
</reference>
<feature type="transmembrane region" description="Helical" evidence="1">
    <location>
        <begin position="80"/>
        <end position="98"/>
    </location>
</feature>
<dbReference type="Pfam" id="PF01569">
    <property type="entry name" value="PAP2"/>
    <property type="match status" value="1"/>
</dbReference>
<keyword evidence="1" id="KW-1133">Transmembrane helix</keyword>
<sequence>MKIWLTAGIMAICFILLGLGIHTEGLQSIDRGIGDFFYGLRTESLNPAIKAVSELGTTTGYIVVFAIVLIITLLLRRWRIALWVTVSLVAGWLVNKGLKVLYHRERPQLWDRMVEPDGFSFPSGNAMVSIAFYGMIALILLRSRQGWIRACGAAVLVIILLIGLSRLYLGVHYTSDIVGGFLAGGCIAALCYKGWRSSSDSMK</sequence>
<dbReference type="SMART" id="SM00014">
    <property type="entry name" value="acidPPc"/>
    <property type="match status" value="1"/>
</dbReference>
<feature type="transmembrane region" description="Helical" evidence="1">
    <location>
        <begin position="177"/>
        <end position="195"/>
    </location>
</feature>
<dbReference type="Proteomes" id="UP000679992">
    <property type="component" value="Unassembled WGS sequence"/>
</dbReference>
<protein>
    <submittedName>
        <fullName evidence="3">Phosphatidylglycerophosphatase B</fullName>
    </submittedName>
</protein>
<evidence type="ECO:0000313" key="3">
    <source>
        <dbReference type="EMBL" id="GIP51807.1"/>
    </source>
</evidence>
<dbReference type="EMBL" id="BOSL01000002">
    <property type="protein sequence ID" value="GIP51807.1"/>
    <property type="molecule type" value="Genomic_DNA"/>
</dbReference>
<feature type="transmembrane region" description="Helical" evidence="1">
    <location>
        <begin position="55"/>
        <end position="75"/>
    </location>
</feature>
<comment type="caution">
    <text evidence="3">The sequence shown here is derived from an EMBL/GenBank/DDBJ whole genome shotgun (WGS) entry which is preliminary data.</text>
</comment>
<dbReference type="RefSeq" id="WP_213653882.1">
    <property type="nucleotide sequence ID" value="NZ_BOSL01000002.1"/>
</dbReference>
<gene>
    <name evidence="3" type="ORF">J42TS3_08420</name>
</gene>
<feature type="domain" description="Phosphatidic acid phosphatase type 2/haloperoxidase" evidence="2">
    <location>
        <begin position="78"/>
        <end position="192"/>
    </location>
</feature>
<keyword evidence="1" id="KW-0472">Membrane</keyword>
<name>A0ABQ4M831_9BACL</name>
<dbReference type="InterPro" id="IPR036938">
    <property type="entry name" value="PAP2/HPO_sf"/>
</dbReference>
<proteinExistence type="predicted"/>
<keyword evidence="1" id="KW-0812">Transmembrane</keyword>
<evidence type="ECO:0000256" key="1">
    <source>
        <dbReference type="SAM" id="Phobius"/>
    </source>
</evidence>
<dbReference type="PANTHER" id="PTHR14969:SF13">
    <property type="entry name" value="AT30094P"/>
    <property type="match status" value="1"/>
</dbReference>
<evidence type="ECO:0000313" key="4">
    <source>
        <dbReference type="Proteomes" id="UP000679992"/>
    </source>
</evidence>
<dbReference type="PANTHER" id="PTHR14969">
    <property type="entry name" value="SPHINGOSINE-1-PHOSPHATE PHOSPHOHYDROLASE"/>
    <property type="match status" value="1"/>
</dbReference>
<feature type="transmembrane region" description="Helical" evidence="1">
    <location>
        <begin position="118"/>
        <end position="141"/>
    </location>
</feature>
<dbReference type="InterPro" id="IPR000326">
    <property type="entry name" value="PAP2/HPO"/>
</dbReference>
<accession>A0ABQ4M831</accession>
<dbReference type="CDD" id="cd03392">
    <property type="entry name" value="PAP2_like_2"/>
    <property type="match status" value="1"/>
</dbReference>
<keyword evidence="4" id="KW-1185">Reference proteome</keyword>
<dbReference type="SUPFAM" id="SSF48317">
    <property type="entry name" value="Acid phosphatase/Vanadium-dependent haloperoxidase"/>
    <property type="match status" value="1"/>
</dbReference>
<organism evidence="3 4">
    <name type="scientific">Paenibacillus vini</name>
    <dbReference type="NCBI Taxonomy" id="1476024"/>
    <lineage>
        <taxon>Bacteria</taxon>
        <taxon>Bacillati</taxon>
        <taxon>Bacillota</taxon>
        <taxon>Bacilli</taxon>
        <taxon>Bacillales</taxon>
        <taxon>Paenibacillaceae</taxon>
        <taxon>Paenibacillus</taxon>
    </lineage>
</organism>
<feature type="transmembrane region" description="Helical" evidence="1">
    <location>
        <begin position="153"/>
        <end position="171"/>
    </location>
</feature>